<gene>
    <name evidence="8" type="ORF">QO005_003484</name>
</gene>
<comment type="similarity">
    <text evidence="2">Belongs to the methyl-accepting chemotaxis (MCP) protein family.</text>
</comment>
<keyword evidence="5" id="KW-0812">Transmembrane</keyword>
<keyword evidence="1" id="KW-0145">Chemotaxis</keyword>
<dbReference type="PANTHER" id="PTHR43531:SF11">
    <property type="entry name" value="METHYL-ACCEPTING CHEMOTAXIS PROTEIN 3"/>
    <property type="match status" value="1"/>
</dbReference>
<keyword evidence="5" id="KW-1133">Transmembrane helix</keyword>
<feature type="transmembrane region" description="Helical" evidence="5">
    <location>
        <begin position="188"/>
        <end position="207"/>
    </location>
</feature>
<name>A0ABU0IFZ6_9HYPH</name>
<reference evidence="8 9" key="1">
    <citation type="submission" date="2023-07" db="EMBL/GenBank/DDBJ databases">
        <title>Genomic Encyclopedia of Type Strains, Phase IV (KMG-IV): sequencing the most valuable type-strain genomes for metagenomic binning, comparative biology and taxonomic classification.</title>
        <authorList>
            <person name="Goeker M."/>
        </authorList>
    </citation>
    <scope>NUCLEOTIDE SEQUENCE [LARGE SCALE GENOMIC DNA]</scope>
    <source>
        <strain evidence="8 9">DSM 100301</strain>
    </source>
</reference>
<dbReference type="InterPro" id="IPR004089">
    <property type="entry name" value="MCPsignal_dom"/>
</dbReference>
<dbReference type="RefSeq" id="WP_307159319.1">
    <property type="nucleotide sequence ID" value="NZ_JAUSWH010000012.1"/>
</dbReference>
<feature type="domain" description="HAMP" evidence="7">
    <location>
        <begin position="318"/>
        <end position="370"/>
    </location>
</feature>
<dbReference type="SMART" id="SM00283">
    <property type="entry name" value="MA"/>
    <property type="match status" value="1"/>
</dbReference>
<evidence type="ECO:0000259" key="6">
    <source>
        <dbReference type="PROSITE" id="PS50111"/>
    </source>
</evidence>
<keyword evidence="5" id="KW-0472">Membrane</keyword>
<dbReference type="InterPro" id="IPR051310">
    <property type="entry name" value="MCP_chemotaxis"/>
</dbReference>
<evidence type="ECO:0000256" key="3">
    <source>
        <dbReference type="PROSITE-ProRule" id="PRU00284"/>
    </source>
</evidence>
<feature type="compositionally biased region" description="Low complexity" evidence="4">
    <location>
        <begin position="626"/>
        <end position="639"/>
    </location>
</feature>
<dbReference type="CDD" id="cd06225">
    <property type="entry name" value="HAMP"/>
    <property type="match status" value="1"/>
</dbReference>
<dbReference type="SUPFAM" id="SSF58104">
    <property type="entry name" value="Methyl-accepting chemotaxis protein (MCP) signaling domain"/>
    <property type="match status" value="1"/>
</dbReference>
<feature type="domain" description="HAMP" evidence="7">
    <location>
        <begin position="209"/>
        <end position="262"/>
    </location>
</feature>
<accession>A0ABU0IFZ6</accession>
<feature type="region of interest" description="Disordered" evidence="4">
    <location>
        <begin position="625"/>
        <end position="664"/>
    </location>
</feature>
<dbReference type="Pfam" id="PF00672">
    <property type="entry name" value="HAMP"/>
    <property type="match status" value="1"/>
</dbReference>
<dbReference type="InterPro" id="IPR004090">
    <property type="entry name" value="Chemotax_Me-accpt_rcpt"/>
</dbReference>
<dbReference type="SUPFAM" id="SSF158472">
    <property type="entry name" value="HAMP domain-like"/>
    <property type="match status" value="1"/>
</dbReference>
<proteinExistence type="inferred from homology"/>
<dbReference type="Gene3D" id="1.10.287.950">
    <property type="entry name" value="Methyl-accepting chemotaxis protein"/>
    <property type="match status" value="1"/>
</dbReference>
<comment type="caution">
    <text evidence="8">The sequence shown here is derived from an EMBL/GenBank/DDBJ whole genome shotgun (WGS) entry which is preliminary data.</text>
</comment>
<dbReference type="CDD" id="cd11386">
    <property type="entry name" value="MCP_signal"/>
    <property type="match status" value="1"/>
</dbReference>
<sequence length="664" mass="70991">MAFGPSRISSKLSVMSGLGIALVLITSVAGWQLNQAVDRATTYGRVQSDIARNMVDMKASLRGMEIGVGELRLATSEKERQAARDYFQQRRASAEKYLKLASADMQLPANQERARRLAELVTNYVALTAALDSALSAGQTDVSASLPPLAKISSDLAGLVDETVLAIKQRVEQANADRRNLQDMASTISICLSALLVLLMIGSAIFGRRAIATPIEQITGCMGDLAKGDLSRTIPYADNRDEIGDMARAVLVFKQNAEKVRDLNAQEAALQQQNADLQSNISTVVSAAVAGDFSARINKRYENEDLNRFAASVNQLVTSVDAGVAETNRVVAALAQGDLTEAMQGEFKGVFLNLQKNMNATMESLRRVMTEVRSAIDMINSGAGELRHASSDLSKRTEQQAASLEETAAALEEITSAVKSSTDRSAEAAHMVSEVRKSTEQSREVVNSTVSAMERIEQASNEIGNIINVIDEIAFQTNLLALNAGVEAARAGEAGKGFAVVAQEVRELAQRSATAAKDIKTLITRSRSEVAGGVTLVTETGQVISTIGNHVVKLNEHVQSIALAAKEQSTGLSEVNTAVNEMDQTTQQNAAMVEQSTAATSKLADEATNLANLVARFKLKPENGMAAPASARSSAPAPVREARRPQPASRGNAALAMRNEWEEF</sequence>
<dbReference type="PROSITE" id="PS50885">
    <property type="entry name" value="HAMP"/>
    <property type="match status" value="2"/>
</dbReference>
<dbReference type="PANTHER" id="PTHR43531">
    <property type="entry name" value="PROTEIN ICFG"/>
    <property type="match status" value="1"/>
</dbReference>
<organism evidence="8 9">
    <name type="scientific">Rhizobium paknamense</name>
    <dbReference type="NCBI Taxonomy" id="1206817"/>
    <lineage>
        <taxon>Bacteria</taxon>
        <taxon>Pseudomonadati</taxon>
        <taxon>Pseudomonadota</taxon>
        <taxon>Alphaproteobacteria</taxon>
        <taxon>Hyphomicrobiales</taxon>
        <taxon>Rhizobiaceae</taxon>
        <taxon>Rhizobium/Agrobacterium group</taxon>
        <taxon>Rhizobium</taxon>
    </lineage>
</organism>
<dbReference type="PROSITE" id="PS50111">
    <property type="entry name" value="CHEMOTAXIS_TRANSDUC_2"/>
    <property type="match status" value="1"/>
</dbReference>
<evidence type="ECO:0000256" key="5">
    <source>
        <dbReference type="SAM" id="Phobius"/>
    </source>
</evidence>
<dbReference type="Pfam" id="PF00015">
    <property type="entry name" value="MCPsignal"/>
    <property type="match status" value="1"/>
</dbReference>
<evidence type="ECO:0000313" key="8">
    <source>
        <dbReference type="EMBL" id="MDQ0457137.1"/>
    </source>
</evidence>
<evidence type="ECO:0000256" key="2">
    <source>
        <dbReference type="ARBA" id="ARBA00029447"/>
    </source>
</evidence>
<dbReference type="SMART" id="SM00304">
    <property type="entry name" value="HAMP"/>
    <property type="match status" value="2"/>
</dbReference>
<protein>
    <submittedName>
        <fullName evidence="8">Methyl-accepting chemotaxis protein</fullName>
    </submittedName>
</protein>
<feature type="domain" description="Methyl-accepting transducer" evidence="6">
    <location>
        <begin position="375"/>
        <end position="604"/>
    </location>
</feature>
<dbReference type="InterPro" id="IPR003660">
    <property type="entry name" value="HAMP_dom"/>
</dbReference>
<keyword evidence="9" id="KW-1185">Reference proteome</keyword>
<dbReference type="EMBL" id="JAUSWH010000012">
    <property type="protein sequence ID" value="MDQ0457137.1"/>
    <property type="molecule type" value="Genomic_DNA"/>
</dbReference>
<evidence type="ECO:0000313" key="9">
    <source>
        <dbReference type="Proteomes" id="UP001235269"/>
    </source>
</evidence>
<dbReference type="PRINTS" id="PR00260">
    <property type="entry name" value="CHEMTRNSDUCR"/>
</dbReference>
<evidence type="ECO:0000256" key="1">
    <source>
        <dbReference type="ARBA" id="ARBA00022500"/>
    </source>
</evidence>
<dbReference type="Pfam" id="PF18947">
    <property type="entry name" value="HAMP_2"/>
    <property type="match status" value="1"/>
</dbReference>
<evidence type="ECO:0000259" key="7">
    <source>
        <dbReference type="PROSITE" id="PS50885"/>
    </source>
</evidence>
<evidence type="ECO:0000256" key="4">
    <source>
        <dbReference type="SAM" id="MobiDB-lite"/>
    </source>
</evidence>
<dbReference type="Gene3D" id="6.10.340.10">
    <property type="match status" value="1"/>
</dbReference>
<feature type="transmembrane region" description="Helical" evidence="5">
    <location>
        <begin position="12"/>
        <end position="31"/>
    </location>
</feature>
<keyword evidence="3" id="KW-0807">Transducer</keyword>
<dbReference type="Proteomes" id="UP001235269">
    <property type="component" value="Unassembled WGS sequence"/>
</dbReference>